<gene>
    <name evidence="3" type="ORF">Salmuc_02111</name>
</gene>
<sequence>MVAACALATAAHPAFAQSGGGDGDIVIYSEQANPENPISIRNTSGAQGRASQSQVSINAQQTSTGARGDIPESSLSDLPEMTPEEAEAMSEIFKIIEKSNAVDEIQADDPLSGMSPQQRAFIEAMQGVVPMTPDQIRLFKQRYDQTQRAERESVGEDPARTSRSVDLSLKPGEDIPVIRMQPGRVSTITFSDRNGNPWPVLSVTTGDSSAFAAQTAGEQGDTNILVVNPQQDYASSNMVVTLVDNPVPVLLTLEARDEETVDYRTDVRIDGKGPNSNYAITEERGLSPTGDKTMMSFLDGLPPRGAEKMQTSNPGVEAWMFQGKMYVRTHGEVLSPAYVAKSSNVSGVSVFVLQENPILLISQNGEMNSVSARRN</sequence>
<dbReference type="HOGENOM" id="CLU_737487_0_0_5"/>
<dbReference type="STRING" id="1123237.Salmuc_02111"/>
<feature type="chain" id="PRO_5004555384" description="Type IV secretion protein DotH" evidence="2">
    <location>
        <begin position="17"/>
        <end position="375"/>
    </location>
</feature>
<evidence type="ECO:0000313" key="3">
    <source>
        <dbReference type="EMBL" id="EPX83503.1"/>
    </source>
</evidence>
<protein>
    <recommendedName>
        <fullName evidence="5">Type IV secretion protein DotH</fullName>
    </recommendedName>
</protein>
<keyword evidence="2" id="KW-0732">Signal</keyword>
<feature type="signal peptide" evidence="2">
    <location>
        <begin position="1"/>
        <end position="16"/>
    </location>
</feature>
<evidence type="ECO:0000256" key="1">
    <source>
        <dbReference type="SAM" id="MobiDB-lite"/>
    </source>
</evidence>
<dbReference type="eggNOG" id="ENOG5032SK2">
    <property type="taxonomic scope" value="Bacteria"/>
</dbReference>
<reference evidence="4" key="1">
    <citation type="journal article" date="2014" name="Stand. Genomic Sci.">
        <title>Genome sequence of the exopolysaccharide-producing Salipiger mucosus type strain (DSM 16094(T)), a moderately halophilic member of the Roseobacter clade.</title>
        <authorList>
            <person name="Riedel T."/>
            <person name="Spring S."/>
            <person name="Fiebig A."/>
            <person name="Petersen J."/>
            <person name="Kyrpides N.C."/>
            <person name="Goker M."/>
            <person name="Klenk H.P."/>
        </authorList>
    </citation>
    <scope>NUCLEOTIDE SEQUENCE [LARGE SCALE GENOMIC DNA]</scope>
    <source>
        <strain evidence="4">DSM 16094</strain>
    </source>
</reference>
<feature type="region of interest" description="Disordered" evidence="1">
    <location>
        <begin position="36"/>
        <end position="82"/>
    </location>
</feature>
<dbReference type="AlphaFoldDB" id="S9QV71"/>
<accession>S9QV71</accession>
<proteinExistence type="predicted"/>
<feature type="compositionally biased region" description="Polar residues" evidence="1">
    <location>
        <begin position="36"/>
        <end position="65"/>
    </location>
</feature>
<dbReference type="EMBL" id="APVH01000015">
    <property type="protein sequence ID" value="EPX83503.1"/>
    <property type="molecule type" value="Genomic_DNA"/>
</dbReference>
<dbReference type="Pfam" id="PF12293">
    <property type="entry name" value="T4BSS_DotH_IcmK"/>
    <property type="match status" value="1"/>
</dbReference>
<name>S9QV71_9RHOB</name>
<feature type="region of interest" description="Disordered" evidence="1">
    <location>
        <begin position="144"/>
        <end position="166"/>
    </location>
</feature>
<dbReference type="RefSeq" id="WP_020041244.1">
    <property type="nucleotide sequence ID" value="NZ_KE557274.1"/>
</dbReference>
<evidence type="ECO:0008006" key="5">
    <source>
        <dbReference type="Google" id="ProtNLM"/>
    </source>
</evidence>
<evidence type="ECO:0000256" key="2">
    <source>
        <dbReference type="SAM" id="SignalP"/>
    </source>
</evidence>
<comment type="caution">
    <text evidence="3">The sequence shown here is derived from an EMBL/GenBank/DDBJ whole genome shotgun (WGS) entry which is preliminary data.</text>
</comment>
<evidence type="ECO:0000313" key="4">
    <source>
        <dbReference type="Proteomes" id="UP000015347"/>
    </source>
</evidence>
<organism evidence="3 4">
    <name type="scientific">Salipiger mucosus DSM 16094</name>
    <dbReference type="NCBI Taxonomy" id="1123237"/>
    <lineage>
        <taxon>Bacteria</taxon>
        <taxon>Pseudomonadati</taxon>
        <taxon>Pseudomonadota</taxon>
        <taxon>Alphaproteobacteria</taxon>
        <taxon>Rhodobacterales</taxon>
        <taxon>Roseobacteraceae</taxon>
        <taxon>Salipiger</taxon>
    </lineage>
</organism>
<keyword evidence="4" id="KW-1185">Reference proteome</keyword>
<dbReference type="Proteomes" id="UP000015347">
    <property type="component" value="Unassembled WGS sequence"/>
</dbReference>
<dbReference type="InterPro" id="IPR022073">
    <property type="entry name" value="T4BSS_DotH_IcmK"/>
</dbReference>
<feature type="compositionally biased region" description="Basic and acidic residues" evidence="1">
    <location>
        <begin position="144"/>
        <end position="160"/>
    </location>
</feature>